<evidence type="ECO:0000313" key="3">
    <source>
        <dbReference type="EMBL" id="KAK2551864.1"/>
    </source>
</evidence>
<keyword evidence="1" id="KW-0175">Coiled coil</keyword>
<evidence type="ECO:0000256" key="1">
    <source>
        <dbReference type="SAM" id="Coils"/>
    </source>
</evidence>
<feature type="compositionally biased region" description="Basic and acidic residues" evidence="2">
    <location>
        <begin position="219"/>
        <end position="229"/>
    </location>
</feature>
<dbReference type="EMBL" id="JARQWQ010000092">
    <property type="protein sequence ID" value="KAK2551864.1"/>
    <property type="molecule type" value="Genomic_DNA"/>
</dbReference>
<proteinExistence type="predicted"/>
<dbReference type="PANTHER" id="PTHR14296">
    <property type="entry name" value="REMODELING AND SPACING FACTOR 1"/>
    <property type="match status" value="1"/>
</dbReference>
<gene>
    <name evidence="3" type="ORF">P5673_027104</name>
</gene>
<feature type="region of interest" description="Disordered" evidence="2">
    <location>
        <begin position="201"/>
        <end position="263"/>
    </location>
</feature>
<feature type="compositionally biased region" description="Polar residues" evidence="2">
    <location>
        <begin position="139"/>
        <end position="149"/>
    </location>
</feature>
<feature type="region of interest" description="Disordered" evidence="2">
    <location>
        <begin position="282"/>
        <end position="306"/>
    </location>
</feature>
<dbReference type="GO" id="GO:0031213">
    <property type="term" value="C:RSF complex"/>
    <property type="evidence" value="ECO:0007669"/>
    <property type="project" value="InterPro"/>
</dbReference>
<accession>A0AAD9PZE3</accession>
<feature type="region of interest" description="Disordered" evidence="2">
    <location>
        <begin position="37"/>
        <end position="68"/>
    </location>
</feature>
<dbReference type="Proteomes" id="UP001249851">
    <property type="component" value="Unassembled WGS sequence"/>
</dbReference>
<dbReference type="GO" id="GO:0006355">
    <property type="term" value="P:regulation of DNA-templated transcription"/>
    <property type="evidence" value="ECO:0007669"/>
    <property type="project" value="InterPro"/>
</dbReference>
<feature type="region of interest" description="Disordered" evidence="2">
    <location>
        <begin position="841"/>
        <end position="885"/>
    </location>
</feature>
<keyword evidence="4" id="KW-1185">Reference proteome</keyword>
<reference evidence="3" key="2">
    <citation type="journal article" date="2023" name="Science">
        <title>Genomic signatures of disease resistance in endangered staghorn corals.</title>
        <authorList>
            <person name="Vollmer S.V."/>
            <person name="Selwyn J.D."/>
            <person name="Despard B.A."/>
            <person name="Roesel C.L."/>
        </authorList>
    </citation>
    <scope>NUCLEOTIDE SEQUENCE</scope>
    <source>
        <strain evidence="3">K2</strain>
    </source>
</reference>
<feature type="compositionally biased region" description="Polar residues" evidence="2">
    <location>
        <begin position="122"/>
        <end position="131"/>
    </location>
</feature>
<organism evidence="3 4">
    <name type="scientific">Acropora cervicornis</name>
    <name type="common">Staghorn coral</name>
    <dbReference type="NCBI Taxonomy" id="6130"/>
    <lineage>
        <taxon>Eukaryota</taxon>
        <taxon>Metazoa</taxon>
        <taxon>Cnidaria</taxon>
        <taxon>Anthozoa</taxon>
        <taxon>Hexacorallia</taxon>
        <taxon>Scleractinia</taxon>
        <taxon>Astrocoeniina</taxon>
        <taxon>Acroporidae</taxon>
        <taxon>Acropora</taxon>
    </lineage>
</organism>
<sequence length="968" mass="107016">MVLRKKMASLVTRDPISTVRTLQTGLEDLQSVPSHELGGEVLHKQDKDLDGSFVPSEGTDIEKNDEHSHALPALEDVDEFESQAASVPNTSALETLVRTACESLAVSTLFSGNPSAQVNALNASDDQQTCKEGSPSGVDGNSESIDASSSCSHNVLDQVSAEDDAVFNAIFGNGRDSAVADGSTEEACNLSLQETPLDLTNENLSDIGDAGDAEGASEDLERRRASERERKRKPVRFQSPDEDQKSKKKRKRRLNPLLRVPRRDPNAPFKCDLCGSPYVINPTRRGNRPKLSTHHPSPRHKVDPETGKTLTLCNACGLSFDRPKKARKERLDPDPEEKRKYQEEASQFAMSLVEGLGDPDASRLSCPHFKFRACGCLQSYIVGDGTNAQESRERASDMLQLLKKAKELSSKKCYDTEEVRTQSKTSKRQESKNIGLGNGQRKSGEFEEFVLEKRKYLRNEVKLCERATQRVLLYSNNFLHKRLKTDPSKPLRIERQKGKAALGKLKLIEDLPKERCCVDNCVMVSVTSKFNEKGLNGDSNPDLCDASAVLYQLRYQANWELLPFGLIAQLVEIYIGIAEIGLTHSNLLKQWRDRAVSGQTEARRVLAEMLTPSGGARSNCYKFISWVTGCSHSTIGRVNEQMKATGGDREPPSHGLIKWWQQNPKPKKPKTKPISQNQVNTETVHQVALQQIQQTLPQVNILQAAVSSAGLSAVMMQPTASSGMAALSTVNSSQMAQTQLIPTVTLSNGTIQVQPAPIQIQTTQAIQVPQVQVQVHQQLQQQQLQYQQQIQQLQYQQIQLQQQQQQLQQQLQQTQQLQHQATQQLQAHAIVHQVQPVQQIQTSTTQPQQPTQAQQTSSQQQQQRQQNTQPETATPQQTTQQPECQDTEGNVTMTMATSNTLPTVTLQGNLTATQATPLNTESLFATDAFHILSAVQPQVVTLPVSPQSTVAQAVPVTLIQTSNGQQGL</sequence>
<feature type="region of interest" description="Disordered" evidence="2">
    <location>
        <begin position="416"/>
        <end position="440"/>
    </location>
</feature>
<dbReference type="PANTHER" id="PTHR14296:SF3">
    <property type="entry name" value="DIKAR, ISOFORM F"/>
    <property type="match status" value="1"/>
</dbReference>
<evidence type="ECO:0000256" key="2">
    <source>
        <dbReference type="SAM" id="MobiDB-lite"/>
    </source>
</evidence>
<protein>
    <submittedName>
        <fullName evidence="3">Uncharacterized protein</fullName>
    </submittedName>
</protein>
<feature type="coiled-coil region" evidence="1">
    <location>
        <begin position="776"/>
        <end position="824"/>
    </location>
</feature>
<feature type="compositionally biased region" description="Acidic residues" evidence="2">
    <location>
        <begin position="209"/>
        <end position="218"/>
    </location>
</feature>
<evidence type="ECO:0000313" key="4">
    <source>
        <dbReference type="Proteomes" id="UP001249851"/>
    </source>
</evidence>
<feature type="compositionally biased region" description="Basic residues" evidence="2">
    <location>
        <begin position="285"/>
        <end position="299"/>
    </location>
</feature>
<feature type="compositionally biased region" description="Basic and acidic residues" evidence="2">
    <location>
        <begin position="37"/>
        <end position="50"/>
    </location>
</feature>
<name>A0AAD9PZE3_ACRCE</name>
<comment type="caution">
    <text evidence="3">The sequence shown here is derived from an EMBL/GenBank/DDBJ whole genome shotgun (WGS) entry which is preliminary data.</text>
</comment>
<feature type="compositionally biased region" description="Basic and acidic residues" evidence="2">
    <location>
        <begin position="416"/>
        <end position="431"/>
    </location>
</feature>
<dbReference type="InterPro" id="IPR028938">
    <property type="entry name" value="Rsf1-like"/>
</dbReference>
<reference evidence="3" key="1">
    <citation type="journal article" date="2023" name="G3 (Bethesda)">
        <title>Whole genome assembly and annotation of the endangered Caribbean coral Acropora cervicornis.</title>
        <authorList>
            <person name="Selwyn J.D."/>
            <person name="Vollmer S.V."/>
        </authorList>
    </citation>
    <scope>NUCLEOTIDE SEQUENCE</scope>
    <source>
        <strain evidence="3">K2</strain>
    </source>
</reference>
<feature type="region of interest" description="Disordered" evidence="2">
    <location>
        <begin position="122"/>
        <end position="149"/>
    </location>
</feature>
<dbReference type="AlphaFoldDB" id="A0AAD9PZE3"/>